<dbReference type="Proteomes" id="UP000266721">
    <property type="component" value="Unassembled WGS sequence"/>
</dbReference>
<keyword evidence="1" id="KW-0456">Lyase</keyword>
<reference evidence="1 2" key="1">
    <citation type="journal article" date="2016" name="PLoS ONE">
        <title>A First Insight into the Genome of the Filter-Feeder Mussel Mytilus galloprovincialis.</title>
        <authorList>
            <person name="Murgarella M."/>
            <person name="Puiu D."/>
            <person name="Novoa B."/>
            <person name="Figueras A."/>
            <person name="Posada D."/>
            <person name="Canchaya C."/>
        </authorList>
    </citation>
    <scope>NUCLEOTIDE SEQUENCE [LARGE SCALE GENOMIC DNA]</scope>
    <source>
        <tissue evidence="1">Muscle</tissue>
    </source>
</reference>
<proteinExistence type="predicted"/>
<protein>
    <submittedName>
        <fullName evidence="1">Histidine ammonia-lyase</fullName>
    </submittedName>
</protein>
<accession>A0A3R5Q3I8</accession>
<dbReference type="PANTHER" id="PTHR10362">
    <property type="entry name" value="HISTIDINE AMMONIA-LYASE"/>
    <property type="match status" value="1"/>
</dbReference>
<dbReference type="InterPro" id="IPR001106">
    <property type="entry name" value="Aromatic_Lyase"/>
</dbReference>
<dbReference type="InterPro" id="IPR008948">
    <property type="entry name" value="L-Aspartase-like"/>
</dbReference>
<feature type="non-terminal residue" evidence="1">
    <location>
        <position position="1"/>
    </location>
</feature>
<dbReference type="Pfam" id="PF00221">
    <property type="entry name" value="Lyase_aromatic"/>
    <property type="match status" value="1"/>
</dbReference>
<dbReference type="SUPFAM" id="SSF48557">
    <property type="entry name" value="L-aspartase-like"/>
    <property type="match status" value="1"/>
</dbReference>
<gene>
    <name evidence="1" type="ORF">AM593_09916</name>
</gene>
<evidence type="ECO:0000313" key="1">
    <source>
        <dbReference type="EMBL" id="OPL21163.1"/>
    </source>
</evidence>
<dbReference type="EMBL" id="KV594576">
    <property type="protein sequence ID" value="OPL21163.1"/>
    <property type="molecule type" value="Genomic_DNA"/>
</dbReference>
<name>A0A3R5Q3I8_MYTGA</name>
<keyword evidence="2" id="KW-1185">Reference proteome</keyword>
<organism evidence="1 2">
    <name type="scientific">Mytilus galloprovincialis</name>
    <name type="common">Mediterranean mussel</name>
    <dbReference type="NCBI Taxonomy" id="29158"/>
    <lineage>
        <taxon>Eukaryota</taxon>
        <taxon>Metazoa</taxon>
        <taxon>Spiralia</taxon>
        <taxon>Lophotrochozoa</taxon>
        <taxon>Mollusca</taxon>
        <taxon>Bivalvia</taxon>
        <taxon>Autobranchia</taxon>
        <taxon>Pteriomorphia</taxon>
        <taxon>Mytilida</taxon>
        <taxon>Mytiloidea</taxon>
        <taxon>Mytilidae</taxon>
        <taxon>Mytilinae</taxon>
        <taxon>Mytilus</taxon>
    </lineage>
</organism>
<dbReference type="AlphaFoldDB" id="A0A3R5Q3I8"/>
<dbReference type="GO" id="GO:0016829">
    <property type="term" value="F:lyase activity"/>
    <property type="evidence" value="ECO:0007669"/>
    <property type="project" value="UniProtKB-KW"/>
</dbReference>
<dbReference type="Gene3D" id="1.20.200.10">
    <property type="entry name" value="Fumarase/aspartase (Central domain)"/>
    <property type="match status" value="1"/>
</dbReference>
<dbReference type="SMR" id="A0A3R5Q3I8"/>
<evidence type="ECO:0000313" key="2">
    <source>
        <dbReference type="Proteomes" id="UP000266721"/>
    </source>
</evidence>
<sequence>SDILELRTESRTLERAESISRQADVVAAFTLDVLKGTTRAFDSKSHRFCDRVQDAYTLRCCPQVHGIVNDTINFVKGILTTEINSATDNPALDYLAIGVHELANMSERRIERLVNPG</sequence>
<feature type="non-terminal residue" evidence="1">
    <location>
        <position position="117"/>
    </location>
</feature>